<evidence type="ECO:0000313" key="1">
    <source>
        <dbReference type="EMBL" id="KAJ9078581.1"/>
    </source>
</evidence>
<name>A0ACC2TW49_9FUNG</name>
<gene>
    <name evidence="1" type="ORF">DSO57_1005424</name>
</gene>
<reference evidence="1" key="1">
    <citation type="submission" date="2022-04" db="EMBL/GenBank/DDBJ databases">
        <title>Genome of the entomopathogenic fungus Entomophthora muscae.</title>
        <authorList>
            <person name="Elya C."/>
            <person name="Lovett B.R."/>
            <person name="Lee E."/>
            <person name="Macias A.M."/>
            <person name="Hajek A.E."/>
            <person name="De Bivort B.L."/>
            <person name="Kasson M.T."/>
            <person name="De Fine Licht H.H."/>
            <person name="Stajich J.E."/>
        </authorList>
    </citation>
    <scope>NUCLEOTIDE SEQUENCE</scope>
    <source>
        <strain evidence="1">Berkeley</strain>
    </source>
</reference>
<keyword evidence="2" id="KW-1185">Reference proteome</keyword>
<accession>A0ACC2TW49</accession>
<dbReference type="Proteomes" id="UP001165960">
    <property type="component" value="Unassembled WGS sequence"/>
</dbReference>
<proteinExistence type="predicted"/>
<dbReference type="EMBL" id="QTSX02002144">
    <property type="protein sequence ID" value="KAJ9078581.1"/>
    <property type="molecule type" value="Genomic_DNA"/>
</dbReference>
<organism evidence="1 2">
    <name type="scientific">Entomophthora muscae</name>
    <dbReference type="NCBI Taxonomy" id="34485"/>
    <lineage>
        <taxon>Eukaryota</taxon>
        <taxon>Fungi</taxon>
        <taxon>Fungi incertae sedis</taxon>
        <taxon>Zoopagomycota</taxon>
        <taxon>Entomophthoromycotina</taxon>
        <taxon>Entomophthoromycetes</taxon>
        <taxon>Entomophthorales</taxon>
        <taxon>Entomophthoraceae</taxon>
        <taxon>Entomophthora</taxon>
    </lineage>
</organism>
<sequence>MQQPEDNDQGSLYPDLGFSDLFPFQLFPPTHGVESDFKLPVMAPVHDFSLGQYHSYGNNLYEIPFSQTLHNLGLVAGAYQTPLSFNCPITPDISISSDSLGSTCMKIDQPTSGRLSDETFSSLSSADVVSALPSVENITEDPMNKLFDFEKLISDYSSPTPPRKETPVNEQQNAKIPIKRLDTASANSTSKATRRLSVGKTKTPQTEIEKKYRGSLVEGFEALKAELPSESSSEDEPPAKKKKSSTRYSKSAVMRRAKQFIQELKFKTSSLEKQNERLREIILSLPGGAERLQDPTSVPSPPETSTDSILNYSSPGTQLLAVSLLGIGGFHLSSSDSYENYSDDDFSLYSLTIFFILLAILCFTLYKIILAISRLFKHRPKASSTTSLISPCQEVPAVFLVPCLFKESIELGFSALYCKFSSPAKSELELSPGQIYHDTRDFIMALEGLKETLPWVYTVTQCIRFMIQLLKLQLNSDKPFRGEIYSSLGLLLQTCFRRSFPAVKMAKYYFKKASTSSGSTLLSQAEFFKWLRSEDAASVCCPVSCDSISGRLCDAFYLSKVEKLSIAYLSKPDSAPSLQDLFSEVNSNPLISERSSCFAAILLLETCLAFLSGKPQYGIKFSFSLIQLLTKYPNMLAKKDSLTLKGLFGCALSRPGPHQNVNASASFLDISLVGSRDASATPVLDFLTLHLIFTQRLALFISSPGQSCPESLTKALATLRLSLKSLRSHAAKYDPDQDLCDLHNSLVELASFYTVASKKISLCVL</sequence>
<protein>
    <submittedName>
        <fullName evidence="1">Uncharacterized protein</fullName>
    </submittedName>
</protein>
<comment type="caution">
    <text evidence="1">The sequence shown here is derived from an EMBL/GenBank/DDBJ whole genome shotgun (WGS) entry which is preliminary data.</text>
</comment>
<evidence type="ECO:0000313" key="2">
    <source>
        <dbReference type="Proteomes" id="UP001165960"/>
    </source>
</evidence>